<evidence type="ECO:0000313" key="2">
    <source>
        <dbReference type="EMBL" id="MEQ2442798.1"/>
    </source>
</evidence>
<evidence type="ECO:0000259" key="1">
    <source>
        <dbReference type="Pfam" id="PF11823"/>
    </source>
</evidence>
<dbReference type="RefSeq" id="WP_294516520.1">
    <property type="nucleotide sequence ID" value="NZ_JBBMFK010000005.1"/>
</dbReference>
<feature type="domain" description="Putative Se/S carrier protein-like" evidence="1">
    <location>
        <begin position="8"/>
        <end position="72"/>
    </location>
</feature>
<accession>A0ABV1E9V6</accession>
<dbReference type="Pfam" id="PF11823">
    <property type="entry name" value="Se_S_carrier"/>
    <property type="match status" value="1"/>
</dbReference>
<organism evidence="2 3">
    <name type="scientific">Pseudoflavonifractor intestinihominis</name>
    <dbReference type="NCBI Taxonomy" id="3133171"/>
    <lineage>
        <taxon>Bacteria</taxon>
        <taxon>Bacillati</taxon>
        <taxon>Bacillota</taxon>
        <taxon>Clostridia</taxon>
        <taxon>Eubacteriales</taxon>
        <taxon>Oscillospiraceae</taxon>
        <taxon>Pseudoflavonifractor</taxon>
    </lineage>
</organism>
<dbReference type="EMBL" id="JBBMFK010000005">
    <property type="protein sequence ID" value="MEQ2442798.1"/>
    <property type="molecule type" value="Genomic_DNA"/>
</dbReference>
<reference evidence="2 3" key="1">
    <citation type="submission" date="2024-03" db="EMBL/GenBank/DDBJ databases">
        <title>Human intestinal bacterial collection.</title>
        <authorList>
            <person name="Pauvert C."/>
            <person name="Hitch T.C.A."/>
            <person name="Clavel T."/>
        </authorList>
    </citation>
    <scope>NUCLEOTIDE SEQUENCE [LARGE SCALE GENOMIC DNA]</scope>
    <source>
        <strain evidence="2 3">CLA-AP-H29</strain>
    </source>
</reference>
<dbReference type="Proteomes" id="UP001464378">
    <property type="component" value="Unassembled WGS sequence"/>
</dbReference>
<gene>
    <name evidence="2" type="ORF">WMO64_04890</name>
</gene>
<comment type="caution">
    <text evidence="2">The sequence shown here is derived from an EMBL/GenBank/DDBJ whole genome shotgun (WGS) entry which is preliminary data.</text>
</comment>
<protein>
    <submittedName>
        <fullName evidence="2">DUF3343 domain-containing protein</fullName>
    </submittedName>
</protein>
<dbReference type="InterPro" id="IPR021778">
    <property type="entry name" value="Se/S_carrier-like"/>
</dbReference>
<evidence type="ECO:0000313" key="3">
    <source>
        <dbReference type="Proteomes" id="UP001464378"/>
    </source>
</evidence>
<sequence length="80" mass="8844">MREKKPALIITFSTTTDAMGMEQFCGKNGLPGRLIPVPREISAGCGLAWKAPVEAQEQLLSAMTDAGMHWQETRVLELWV</sequence>
<keyword evidence="3" id="KW-1185">Reference proteome</keyword>
<proteinExistence type="predicted"/>
<name>A0ABV1E9V6_9FIRM</name>